<feature type="domain" description="Protein kinase" evidence="5">
    <location>
        <begin position="18"/>
        <end position="299"/>
    </location>
</feature>
<protein>
    <recommendedName>
        <fullName evidence="1">non-specific serine/threonine protein kinase</fullName>
        <ecNumber evidence="1">2.7.11.1</ecNumber>
    </recommendedName>
</protein>
<keyword evidence="2 4" id="KW-0547">Nucleotide-binding</keyword>
<dbReference type="GO" id="GO:0005524">
    <property type="term" value="F:ATP binding"/>
    <property type="evidence" value="ECO:0007669"/>
    <property type="project" value="UniProtKB-UniRule"/>
</dbReference>
<dbReference type="Gene3D" id="1.10.510.10">
    <property type="entry name" value="Transferase(Phosphotransferase) domain 1"/>
    <property type="match status" value="1"/>
</dbReference>
<dbReference type="GO" id="GO:0004674">
    <property type="term" value="F:protein serine/threonine kinase activity"/>
    <property type="evidence" value="ECO:0007669"/>
    <property type="project" value="UniProtKB-EC"/>
</dbReference>
<dbReference type="Pfam" id="PF00069">
    <property type="entry name" value="Pkinase"/>
    <property type="match status" value="1"/>
</dbReference>
<keyword evidence="3 4" id="KW-0067">ATP-binding</keyword>
<dbReference type="InterPro" id="IPR008271">
    <property type="entry name" value="Ser/Thr_kinase_AS"/>
</dbReference>
<dbReference type="EC" id="2.7.11.1" evidence="1"/>
<evidence type="ECO:0000259" key="5">
    <source>
        <dbReference type="PROSITE" id="PS50011"/>
    </source>
</evidence>
<dbReference type="InterPro" id="IPR000719">
    <property type="entry name" value="Prot_kinase_dom"/>
</dbReference>
<name>A0A0N4ZA92_PARTI</name>
<evidence type="ECO:0000256" key="1">
    <source>
        <dbReference type="ARBA" id="ARBA00012513"/>
    </source>
</evidence>
<organism evidence="6 7">
    <name type="scientific">Parastrongyloides trichosuri</name>
    <name type="common">Possum-specific nematode worm</name>
    <dbReference type="NCBI Taxonomy" id="131310"/>
    <lineage>
        <taxon>Eukaryota</taxon>
        <taxon>Metazoa</taxon>
        <taxon>Ecdysozoa</taxon>
        <taxon>Nematoda</taxon>
        <taxon>Chromadorea</taxon>
        <taxon>Rhabditida</taxon>
        <taxon>Tylenchina</taxon>
        <taxon>Panagrolaimomorpha</taxon>
        <taxon>Strongyloidoidea</taxon>
        <taxon>Strongyloididae</taxon>
        <taxon>Parastrongyloides</taxon>
    </lineage>
</organism>
<dbReference type="InterPro" id="IPR017441">
    <property type="entry name" value="Protein_kinase_ATP_BS"/>
</dbReference>
<dbReference type="SMART" id="SM00220">
    <property type="entry name" value="S_TKc"/>
    <property type="match status" value="1"/>
</dbReference>
<dbReference type="STRING" id="131310.A0A0N4ZA92"/>
<evidence type="ECO:0000256" key="3">
    <source>
        <dbReference type="ARBA" id="ARBA00022840"/>
    </source>
</evidence>
<feature type="binding site" evidence="4">
    <location>
        <position position="48"/>
    </location>
    <ligand>
        <name>ATP</name>
        <dbReference type="ChEBI" id="CHEBI:30616"/>
    </ligand>
</feature>
<evidence type="ECO:0000313" key="7">
    <source>
        <dbReference type="WBParaSite" id="PTRK_0000429900.1"/>
    </source>
</evidence>
<accession>A0A0N4ZA92</accession>
<sequence length="531" mass="60621">MKDLIKLPYIIHTSAEIYTIDQVLGSGGFANVYRATVHSNQSSVFAMKISKELQTEINFMVKYMSAEHLKQNFGNKKPPLPEIFAHGYCATLDASFLCMRMYASTFKKFQADACQITKTELKYIHDVVCSVISALQYISRFSIAHLDIKSQNIMLRNHMDTSNCVLIDFGAAQYCTGNPKVSKNSIKSEGLSVPFTPMYCPISVHENTVPQLKDDLESLLYNCYEWGTGTLPWTQYRGNLHDICNSKKNFMETFTGAFIFDNKVANYLRLIHSAVQFTSKNKAPNYKNLLYELEKHRLNCATNILDISCSTAEPPIIENTGFHTVGPTIFRDLCDDFEAMSVNKKLIVNTVRNQKHLDLLSDAPYVDVLLNFSLFDFRGFYYLYRTQKMVNGMNTNFDRVAFNRLSYNSSNVLSLIKGLESNIRLNHSTLNLKNKTILILEPAFAHLLIDIVKPHFKFIDTVHSKCLQKAVTGLVKILEQKMDSVTVTLVPPNMSCEYIRRAQRKHKYVMEELDKELVAKGFPSMYKTARN</sequence>
<keyword evidence="6" id="KW-1185">Reference proteome</keyword>
<proteinExistence type="predicted"/>
<evidence type="ECO:0000313" key="6">
    <source>
        <dbReference type="Proteomes" id="UP000038045"/>
    </source>
</evidence>
<evidence type="ECO:0000256" key="2">
    <source>
        <dbReference type="ARBA" id="ARBA00022741"/>
    </source>
</evidence>
<evidence type="ECO:0000256" key="4">
    <source>
        <dbReference type="PROSITE-ProRule" id="PRU10141"/>
    </source>
</evidence>
<dbReference type="PROSITE" id="PS50011">
    <property type="entry name" value="PROTEIN_KINASE_DOM"/>
    <property type="match status" value="1"/>
</dbReference>
<dbReference type="PROSITE" id="PS00108">
    <property type="entry name" value="PROTEIN_KINASE_ST"/>
    <property type="match status" value="1"/>
</dbReference>
<dbReference type="AlphaFoldDB" id="A0A0N4ZA92"/>
<dbReference type="Proteomes" id="UP000038045">
    <property type="component" value="Unplaced"/>
</dbReference>
<dbReference type="WBParaSite" id="PTRK_0000429900.1">
    <property type="protein sequence ID" value="PTRK_0000429900.1"/>
    <property type="gene ID" value="PTRK_0000429900"/>
</dbReference>
<dbReference type="SUPFAM" id="SSF56112">
    <property type="entry name" value="Protein kinase-like (PK-like)"/>
    <property type="match status" value="1"/>
</dbReference>
<dbReference type="PANTHER" id="PTHR11909">
    <property type="entry name" value="CASEIN KINASE-RELATED"/>
    <property type="match status" value="1"/>
</dbReference>
<dbReference type="InterPro" id="IPR050235">
    <property type="entry name" value="CK1_Ser-Thr_kinase"/>
</dbReference>
<dbReference type="PROSITE" id="PS00107">
    <property type="entry name" value="PROTEIN_KINASE_ATP"/>
    <property type="match status" value="1"/>
</dbReference>
<reference evidence="7" key="1">
    <citation type="submission" date="2017-02" db="UniProtKB">
        <authorList>
            <consortium name="WormBaseParasite"/>
        </authorList>
    </citation>
    <scope>IDENTIFICATION</scope>
</reference>
<dbReference type="InterPro" id="IPR011009">
    <property type="entry name" value="Kinase-like_dom_sf"/>
</dbReference>